<dbReference type="InterPro" id="IPR051599">
    <property type="entry name" value="Cell_Envelope_Assoc"/>
</dbReference>
<dbReference type="AlphaFoldDB" id="A0A370XDC3"/>
<evidence type="ECO:0000256" key="1">
    <source>
        <dbReference type="SAM" id="Phobius"/>
    </source>
</evidence>
<reference evidence="3 4" key="1">
    <citation type="submission" date="2018-07" db="EMBL/GenBank/DDBJ databases">
        <title>Dyella monticola sp. nov. and Dyella psychrodurans sp. nov. isolated from monsoon evergreen broad-leaved forest soil of Dinghu Mountain, China.</title>
        <authorList>
            <person name="Gao Z."/>
            <person name="Qiu L."/>
        </authorList>
    </citation>
    <scope>NUCLEOTIDE SEQUENCE [LARGE SCALE GENOMIC DNA]</scope>
    <source>
        <strain evidence="3 4">4MSK11</strain>
    </source>
</reference>
<dbReference type="InterPro" id="IPR014729">
    <property type="entry name" value="Rossmann-like_a/b/a_fold"/>
</dbReference>
<evidence type="ECO:0000313" key="4">
    <source>
        <dbReference type="Proteomes" id="UP000255334"/>
    </source>
</evidence>
<dbReference type="GO" id="GO:0000270">
    <property type="term" value="P:peptidoglycan metabolic process"/>
    <property type="evidence" value="ECO:0007669"/>
    <property type="project" value="TreeGrafter"/>
</dbReference>
<evidence type="ECO:0000313" key="3">
    <source>
        <dbReference type="EMBL" id="RDS86416.1"/>
    </source>
</evidence>
<gene>
    <name evidence="3" type="ORF">DWU99_03960</name>
</gene>
<dbReference type="GO" id="GO:0005886">
    <property type="term" value="C:plasma membrane"/>
    <property type="evidence" value="ECO:0007669"/>
    <property type="project" value="TreeGrafter"/>
</dbReference>
<feature type="domain" description="DUF218" evidence="2">
    <location>
        <begin position="68"/>
        <end position="230"/>
    </location>
</feature>
<dbReference type="Gene3D" id="3.40.50.620">
    <property type="entry name" value="HUPs"/>
    <property type="match status" value="1"/>
</dbReference>
<organism evidence="3 4">
    <name type="scientific">Dyella psychrodurans</name>
    <dbReference type="NCBI Taxonomy" id="1927960"/>
    <lineage>
        <taxon>Bacteria</taxon>
        <taxon>Pseudomonadati</taxon>
        <taxon>Pseudomonadota</taxon>
        <taxon>Gammaproteobacteria</taxon>
        <taxon>Lysobacterales</taxon>
        <taxon>Rhodanobacteraceae</taxon>
        <taxon>Dyella</taxon>
    </lineage>
</organism>
<keyword evidence="1" id="KW-0472">Membrane</keyword>
<feature type="transmembrane region" description="Helical" evidence="1">
    <location>
        <begin position="26"/>
        <end position="48"/>
    </location>
</feature>
<sequence>MTIWLLVLWLAGYLLGRLRWRRCEWFFYGLALLLFLSAGCGPLPAWLLDRLQAPYATRPDISWASRNAIVLLGAGTARVVENAQVEPTIFANGRMLEAYALYRSCKQSGGDCKVVVSGGDAYHNGVAEAVSYGKVLQELGVDSADMELESRSMNTWQNAEFVRPLLDAFAPQRVVLVSSATHLNRARMFFAHFGINATAVRGDYVDVRPTWMPNSLNLTLTDLALHEYVGLLTYQVYNAMGWNAPPSRNGAP</sequence>
<protein>
    <submittedName>
        <fullName evidence="3">YdcF family protein</fullName>
    </submittedName>
</protein>
<dbReference type="InterPro" id="IPR003848">
    <property type="entry name" value="DUF218"/>
</dbReference>
<dbReference type="PANTHER" id="PTHR30336">
    <property type="entry name" value="INNER MEMBRANE PROTEIN, PROBABLE PERMEASE"/>
    <property type="match status" value="1"/>
</dbReference>
<proteinExistence type="predicted"/>
<dbReference type="RefSeq" id="WP_115476684.1">
    <property type="nucleotide sequence ID" value="NZ_QRBF01000001.1"/>
</dbReference>
<dbReference type="GO" id="GO:0043164">
    <property type="term" value="P:Gram-negative-bacterium-type cell wall biogenesis"/>
    <property type="evidence" value="ECO:0007669"/>
    <property type="project" value="TreeGrafter"/>
</dbReference>
<accession>A0A370XDC3</accession>
<keyword evidence="4" id="KW-1185">Reference proteome</keyword>
<name>A0A370XDC3_9GAMM</name>
<dbReference type="EMBL" id="QRBF01000001">
    <property type="protein sequence ID" value="RDS86416.1"/>
    <property type="molecule type" value="Genomic_DNA"/>
</dbReference>
<dbReference type="Pfam" id="PF02698">
    <property type="entry name" value="DUF218"/>
    <property type="match status" value="1"/>
</dbReference>
<dbReference type="Proteomes" id="UP000255334">
    <property type="component" value="Unassembled WGS sequence"/>
</dbReference>
<dbReference type="CDD" id="cd06259">
    <property type="entry name" value="YdcF-like"/>
    <property type="match status" value="1"/>
</dbReference>
<dbReference type="OrthoDB" id="9809813at2"/>
<keyword evidence="1" id="KW-0812">Transmembrane</keyword>
<dbReference type="PANTHER" id="PTHR30336:SF4">
    <property type="entry name" value="ENVELOPE BIOGENESIS FACTOR ELYC"/>
    <property type="match status" value="1"/>
</dbReference>
<comment type="caution">
    <text evidence="3">The sequence shown here is derived from an EMBL/GenBank/DDBJ whole genome shotgun (WGS) entry which is preliminary data.</text>
</comment>
<keyword evidence="1" id="KW-1133">Transmembrane helix</keyword>
<evidence type="ECO:0000259" key="2">
    <source>
        <dbReference type="Pfam" id="PF02698"/>
    </source>
</evidence>